<proteinExistence type="predicted"/>
<feature type="region of interest" description="Disordered" evidence="1">
    <location>
        <begin position="1"/>
        <end position="150"/>
    </location>
</feature>
<feature type="non-terminal residue" evidence="2">
    <location>
        <position position="1"/>
    </location>
</feature>
<name>A0A6J4Q0T6_9ACTN</name>
<feature type="compositionally biased region" description="Basic residues" evidence="1">
    <location>
        <begin position="83"/>
        <end position="93"/>
    </location>
</feature>
<dbReference type="EMBL" id="CADCUW010000391">
    <property type="protein sequence ID" value="CAA9431407.1"/>
    <property type="molecule type" value="Genomic_DNA"/>
</dbReference>
<sequence>AGTDDRTGAPAVPGRTARGGAERRPRRRPAAPHHPGLVRPRAGRKRHLLYRNPGTQVAQGRARRRSGRPEPDGPARGVPLQVRHGRGDRRRRTPAALPRAGARGRPPIHAGGAGAGVRRGGARAPGVRVRAVRGPSRPLADLRLRRRGGV</sequence>
<protein>
    <submittedName>
        <fullName evidence="2">Uncharacterized protein</fullName>
    </submittedName>
</protein>
<evidence type="ECO:0000313" key="2">
    <source>
        <dbReference type="EMBL" id="CAA9431407.1"/>
    </source>
</evidence>
<dbReference type="AlphaFoldDB" id="A0A6J4Q0T6"/>
<feature type="non-terminal residue" evidence="2">
    <location>
        <position position="150"/>
    </location>
</feature>
<reference evidence="2" key="1">
    <citation type="submission" date="2020-02" db="EMBL/GenBank/DDBJ databases">
        <authorList>
            <person name="Meier V. D."/>
        </authorList>
    </citation>
    <scope>NUCLEOTIDE SEQUENCE</scope>
    <source>
        <strain evidence="2">AVDCRST_MAG01</strain>
    </source>
</reference>
<gene>
    <name evidence="2" type="ORF">AVDCRST_MAG01-01-3018</name>
</gene>
<organism evidence="2">
    <name type="scientific">uncultured Rubrobacteraceae bacterium</name>
    <dbReference type="NCBI Taxonomy" id="349277"/>
    <lineage>
        <taxon>Bacteria</taxon>
        <taxon>Bacillati</taxon>
        <taxon>Actinomycetota</taxon>
        <taxon>Rubrobacteria</taxon>
        <taxon>Rubrobacterales</taxon>
        <taxon>Rubrobacteraceae</taxon>
        <taxon>environmental samples</taxon>
    </lineage>
</organism>
<feature type="compositionally biased region" description="Low complexity" evidence="1">
    <location>
        <begin position="122"/>
        <end position="135"/>
    </location>
</feature>
<accession>A0A6J4Q0T6</accession>
<feature type="compositionally biased region" description="Low complexity" evidence="1">
    <location>
        <begin position="94"/>
        <end position="110"/>
    </location>
</feature>
<evidence type="ECO:0000256" key="1">
    <source>
        <dbReference type="SAM" id="MobiDB-lite"/>
    </source>
</evidence>